<reference evidence="1" key="2">
    <citation type="journal article" date="2015" name="Data Brief">
        <title>Shoot transcriptome of the giant reed, Arundo donax.</title>
        <authorList>
            <person name="Barrero R.A."/>
            <person name="Guerrero F.D."/>
            <person name="Moolhuijzen P."/>
            <person name="Goolsby J.A."/>
            <person name="Tidwell J."/>
            <person name="Bellgard S.E."/>
            <person name="Bellgard M.I."/>
        </authorList>
    </citation>
    <scope>NUCLEOTIDE SEQUENCE</scope>
    <source>
        <tissue evidence="1">Shoot tissue taken approximately 20 cm above the soil surface</tissue>
    </source>
</reference>
<reference evidence="1" key="1">
    <citation type="submission" date="2014-09" db="EMBL/GenBank/DDBJ databases">
        <authorList>
            <person name="Magalhaes I.L.F."/>
            <person name="Oliveira U."/>
            <person name="Santos F.R."/>
            <person name="Vidigal T.H.D.A."/>
            <person name="Brescovit A.D."/>
            <person name="Santos A.J."/>
        </authorList>
    </citation>
    <scope>NUCLEOTIDE SEQUENCE</scope>
    <source>
        <tissue evidence="1">Shoot tissue taken approximately 20 cm above the soil surface</tissue>
    </source>
</reference>
<organism evidence="1">
    <name type="scientific">Arundo donax</name>
    <name type="common">Giant reed</name>
    <name type="synonym">Donax arundinaceus</name>
    <dbReference type="NCBI Taxonomy" id="35708"/>
    <lineage>
        <taxon>Eukaryota</taxon>
        <taxon>Viridiplantae</taxon>
        <taxon>Streptophyta</taxon>
        <taxon>Embryophyta</taxon>
        <taxon>Tracheophyta</taxon>
        <taxon>Spermatophyta</taxon>
        <taxon>Magnoliopsida</taxon>
        <taxon>Liliopsida</taxon>
        <taxon>Poales</taxon>
        <taxon>Poaceae</taxon>
        <taxon>PACMAD clade</taxon>
        <taxon>Arundinoideae</taxon>
        <taxon>Arundineae</taxon>
        <taxon>Arundo</taxon>
    </lineage>
</organism>
<accession>A0A0A9EIW4</accession>
<dbReference type="EMBL" id="GBRH01197251">
    <property type="protein sequence ID" value="JAE00645.1"/>
    <property type="molecule type" value="Transcribed_RNA"/>
</dbReference>
<name>A0A0A9EIW4_ARUDO</name>
<protein>
    <submittedName>
        <fullName evidence="1">Uncharacterized protein</fullName>
    </submittedName>
</protein>
<evidence type="ECO:0000313" key="1">
    <source>
        <dbReference type="EMBL" id="JAE00645.1"/>
    </source>
</evidence>
<sequence>MAAWQVLSVASPS</sequence>
<proteinExistence type="predicted"/>